<dbReference type="NCBIfam" id="TIGR02532">
    <property type="entry name" value="IV_pilin_GFxxxE"/>
    <property type="match status" value="1"/>
</dbReference>
<gene>
    <name evidence="3" type="ORF">DSM3645_29396</name>
</gene>
<reference evidence="3 4" key="1">
    <citation type="submission" date="2006-02" db="EMBL/GenBank/DDBJ databases">
        <authorList>
            <person name="Amann R."/>
            <person name="Ferriera S."/>
            <person name="Johnson J."/>
            <person name="Kravitz S."/>
            <person name="Halpern A."/>
            <person name="Remington K."/>
            <person name="Beeson K."/>
            <person name="Tran B."/>
            <person name="Rogers Y.-H."/>
            <person name="Friedman R."/>
            <person name="Venter J.C."/>
        </authorList>
    </citation>
    <scope>NUCLEOTIDE SEQUENCE [LARGE SCALE GENOMIC DNA]</scope>
    <source>
        <strain evidence="3 4">DSM 3645</strain>
    </source>
</reference>
<keyword evidence="1" id="KW-0472">Membrane</keyword>
<dbReference type="NCBIfam" id="TIGR04294">
    <property type="entry name" value="pre_pil_HX9DG"/>
    <property type="match status" value="1"/>
</dbReference>
<keyword evidence="1" id="KW-0812">Transmembrane</keyword>
<evidence type="ECO:0000259" key="2">
    <source>
        <dbReference type="Pfam" id="PF07596"/>
    </source>
</evidence>
<evidence type="ECO:0000313" key="4">
    <source>
        <dbReference type="Proteomes" id="UP000004358"/>
    </source>
</evidence>
<dbReference type="PANTHER" id="PTHR30093">
    <property type="entry name" value="GENERAL SECRETION PATHWAY PROTEIN G"/>
    <property type="match status" value="1"/>
</dbReference>
<comment type="caution">
    <text evidence="3">The sequence shown here is derived from an EMBL/GenBank/DDBJ whole genome shotgun (WGS) entry which is preliminary data.</text>
</comment>
<sequence>MLKKTSGEASMKTDIFAPVSRRAAFTLVELLVVIAIIGILIGLLLPAVQQAREASRRMQCSNNLKQLALAAHNYESTYKTFPYPAEDSSYGYSAQSKMLPFLEQGNLQDQLDFSQPLMIGVSYLKTLNPIYDNLVGMKINVLICPSDPGDPLYVDDDITWAGGNYMVNAGPGVGVQYCSTSDTGGIFWRGSATRFQDITDGATHTILLAETLFGARLNSTELLDAQTQMRSTSGGGSPCSTAADDLDARSVTSYDGRRAGQWLRNLTYQSFINGYFPPNSPSPDILYHGDAVMGARSAHPGGVMVSFADGSVRVVSETVDLSTWRNLHARNDGAVLGEF</sequence>
<name>A4A1S4_9BACT</name>
<dbReference type="Proteomes" id="UP000004358">
    <property type="component" value="Unassembled WGS sequence"/>
</dbReference>
<dbReference type="InterPro" id="IPR012902">
    <property type="entry name" value="N_methyl_site"/>
</dbReference>
<dbReference type="HOGENOM" id="CLU_041661_0_0_0"/>
<feature type="domain" description="DUF1559" evidence="2">
    <location>
        <begin position="49"/>
        <end position="321"/>
    </location>
</feature>
<feature type="transmembrane region" description="Helical" evidence="1">
    <location>
        <begin position="23"/>
        <end position="48"/>
    </location>
</feature>
<evidence type="ECO:0000313" key="3">
    <source>
        <dbReference type="EMBL" id="EAQ77283.1"/>
    </source>
</evidence>
<dbReference type="PANTHER" id="PTHR30093:SF2">
    <property type="entry name" value="TYPE II SECRETION SYSTEM PROTEIN H"/>
    <property type="match status" value="1"/>
</dbReference>
<dbReference type="eggNOG" id="COG4968">
    <property type="taxonomic scope" value="Bacteria"/>
</dbReference>
<dbReference type="InterPro" id="IPR011453">
    <property type="entry name" value="DUF1559"/>
</dbReference>
<dbReference type="EMBL" id="AANZ01000037">
    <property type="protein sequence ID" value="EAQ77283.1"/>
    <property type="molecule type" value="Genomic_DNA"/>
</dbReference>
<accession>A4A1S4</accession>
<dbReference type="InterPro" id="IPR045584">
    <property type="entry name" value="Pilin-like"/>
</dbReference>
<dbReference type="Pfam" id="PF07963">
    <property type="entry name" value="N_methyl"/>
    <property type="match status" value="1"/>
</dbReference>
<evidence type="ECO:0000256" key="1">
    <source>
        <dbReference type="SAM" id="Phobius"/>
    </source>
</evidence>
<dbReference type="Pfam" id="PF07596">
    <property type="entry name" value="SBP_bac_10"/>
    <property type="match status" value="1"/>
</dbReference>
<dbReference type="InterPro" id="IPR027558">
    <property type="entry name" value="Pre_pil_HX9DG_C"/>
</dbReference>
<dbReference type="Gene3D" id="3.30.700.10">
    <property type="entry name" value="Glycoprotein, Type 4 Pilin"/>
    <property type="match status" value="1"/>
</dbReference>
<dbReference type="AlphaFoldDB" id="A4A1S4"/>
<organism evidence="3 4">
    <name type="scientific">Blastopirellula marina DSM 3645</name>
    <dbReference type="NCBI Taxonomy" id="314230"/>
    <lineage>
        <taxon>Bacteria</taxon>
        <taxon>Pseudomonadati</taxon>
        <taxon>Planctomycetota</taxon>
        <taxon>Planctomycetia</taxon>
        <taxon>Pirellulales</taxon>
        <taxon>Pirellulaceae</taxon>
        <taxon>Blastopirellula</taxon>
    </lineage>
</organism>
<protein>
    <recommendedName>
        <fullName evidence="2">DUF1559 domain-containing protein</fullName>
    </recommendedName>
</protein>
<proteinExistence type="predicted"/>
<dbReference type="SUPFAM" id="SSF54523">
    <property type="entry name" value="Pili subunits"/>
    <property type="match status" value="1"/>
</dbReference>
<dbReference type="STRING" id="314230.DSM3645_29396"/>
<keyword evidence="1" id="KW-1133">Transmembrane helix</keyword>